<evidence type="ECO:0000313" key="2">
    <source>
        <dbReference type="Proteomes" id="UP000789920"/>
    </source>
</evidence>
<sequence length="189" mass="20706">SEEPEVPTESEEPEVPTESEEPEVPTESEEPEVPTESEEPEAPKGPKTPKAPTESEAPTEPEAPEAPTEPEVPETPTEPEAPETPKVHIQEGKDEKAIIPEIKGPLHKTITNVAVADPEYLSVSTGEINLNKLDKFVEALENSQIVDYGYGSPAIRLVIYRPLDVFVGKKFVVYCKRHVIATTTIEDST</sequence>
<name>A0ACA9R876_9GLOM</name>
<keyword evidence="2" id="KW-1185">Reference proteome</keyword>
<evidence type="ECO:0000313" key="1">
    <source>
        <dbReference type="EMBL" id="CAG8781890.1"/>
    </source>
</evidence>
<feature type="non-terminal residue" evidence="1">
    <location>
        <position position="1"/>
    </location>
</feature>
<organism evidence="1 2">
    <name type="scientific">Racocetra persica</name>
    <dbReference type="NCBI Taxonomy" id="160502"/>
    <lineage>
        <taxon>Eukaryota</taxon>
        <taxon>Fungi</taxon>
        <taxon>Fungi incertae sedis</taxon>
        <taxon>Mucoromycota</taxon>
        <taxon>Glomeromycotina</taxon>
        <taxon>Glomeromycetes</taxon>
        <taxon>Diversisporales</taxon>
        <taxon>Gigasporaceae</taxon>
        <taxon>Racocetra</taxon>
    </lineage>
</organism>
<protein>
    <submittedName>
        <fullName evidence="1">12149_t:CDS:1</fullName>
    </submittedName>
</protein>
<proteinExistence type="predicted"/>
<comment type="caution">
    <text evidence="1">The sequence shown here is derived from an EMBL/GenBank/DDBJ whole genome shotgun (WGS) entry which is preliminary data.</text>
</comment>
<feature type="non-terminal residue" evidence="1">
    <location>
        <position position="189"/>
    </location>
</feature>
<reference evidence="1" key="1">
    <citation type="submission" date="2021-06" db="EMBL/GenBank/DDBJ databases">
        <authorList>
            <person name="Kallberg Y."/>
            <person name="Tangrot J."/>
            <person name="Rosling A."/>
        </authorList>
    </citation>
    <scope>NUCLEOTIDE SEQUENCE</scope>
    <source>
        <strain evidence="1">MA461A</strain>
    </source>
</reference>
<accession>A0ACA9R876</accession>
<gene>
    <name evidence="1" type="ORF">RPERSI_LOCUS17713</name>
</gene>
<dbReference type="Proteomes" id="UP000789920">
    <property type="component" value="Unassembled WGS sequence"/>
</dbReference>
<dbReference type="EMBL" id="CAJVQC010045774">
    <property type="protein sequence ID" value="CAG8781890.1"/>
    <property type="molecule type" value="Genomic_DNA"/>
</dbReference>